<dbReference type="PROSITE" id="PS50016">
    <property type="entry name" value="ZF_PHD_2"/>
    <property type="match status" value="1"/>
</dbReference>
<feature type="domain" description="PHD-type" evidence="6">
    <location>
        <begin position="45"/>
        <end position="102"/>
    </location>
</feature>
<evidence type="ECO:0000256" key="1">
    <source>
        <dbReference type="ARBA" id="ARBA00022723"/>
    </source>
</evidence>
<feature type="non-terminal residue" evidence="7">
    <location>
        <position position="1"/>
    </location>
</feature>
<organism evidence="7">
    <name type="scientific">Lygus hesperus</name>
    <name type="common">Western plant bug</name>
    <dbReference type="NCBI Taxonomy" id="30085"/>
    <lineage>
        <taxon>Eukaryota</taxon>
        <taxon>Metazoa</taxon>
        <taxon>Ecdysozoa</taxon>
        <taxon>Arthropoda</taxon>
        <taxon>Hexapoda</taxon>
        <taxon>Insecta</taxon>
        <taxon>Pterygota</taxon>
        <taxon>Neoptera</taxon>
        <taxon>Paraneoptera</taxon>
        <taxon>Hemiptera</taxon>
        <taxon>Heteroptera</taxon>
        <taxon>Panheteroptera</taxon>
        <taxon>Cimicomorpha</taxon>
        <taxon>Miridae</taxon>
        <taxon>Mirini</taxon>
        <taxon>Lygus</taxon>
    </lineage>
</organism>
<dbReference type="InterPro" id="IPR057251">
    <property type="entry name" value="FP_C"/>
</dbReference>
<accession>A0A0A9W3T8</accession>
<evidence type="ECO:0000259" key="6">
    <source>
        <dbReference type="PROSITE" id="PS50016"/>
    </source>
</evidence>
<keyword evidence="5" id="KW-0175">Coiled coil</keyword>
<reference evidence="7" key="2">
    <citation type="submission" date="2014-07" db="EMBL/GenBank/DDBJ databases">
        <authorList>
            <person name="Hull J."/>
        </authorList>
    </citation>
    <scope>NUCLEOTIDE SEQUENCE</scope>
</reference>
<dbReference type="InterPro" id="IPR019787">
    <property type="entry name" value="Znf_PHD-finger"/>
</dbReference>
<dbReference type="InterPro" id="IPR013083">
    <property type="entry name" value="Znf_RING/FYVE/PHD"/>
</dbReference>
<dbReference type="GO" id="GO:0008270">
    <property type="term" value="F:zinc ion binding"/>
    <property type="evidence" value="ECO:0007669"/>
    <property type="project" value="UniProtKB-KW"/>
</dbReference>
<evidence type="ECO:0000256" key="2">
    <source>
        <dbReference type="ARBA" id="ARBA00022771"/>
    </source>
</evidence>
<dbReference type="Pfam" id="PF25298">
    <property type="entry name" value="Baculo_FP_2nd"/>
    <property type="match status" value="1"/>
</dbReference>
<dbReference type="CDD" id="cd15489">
    <property type="entry name" value="PHD_SF"/>
    <property type="match status" value="1"/>
</dbReference>
<gene>
    <name evidence="7" type="primary">ncbp-1</name>
    <name evidence="7" type="ORF">CM83_8538</name>
</gene>
<evidence type="ECO:0000256" key="5">
    <source>
        <dbReference type="SAM" id="Coils"/>
    </source>
</evidence>
<evidence type="ECO:0000313" key="7">
    <source>
        <dbReference type="EMBL" id="JAG02499.1"/>
    </source>
</evidence>
<proteinExistence type="predicted"/>
<keyword evidence="1" id="KW-0479">Metal-binding</keyword>
<evidence type="ECO:0000256" key="4">
    <source>
        <dbReference type="PROSITE-ProRule" id="PRU00146"/>
    </source>
</evidence>
<reference evidence="7" key="1">
    <citation type="journal article" date="2014" name="PLoS ONE">
        <title>Transcriptome-Based Identification of ABC Transporters in the Western Tarnished Plant Bug Lygus hesperus.</title>
        <authorList>
            <person name="Hull J.J."/>
            <person name="Chaney K."/>
            <person name="Geib S.M."/>
            <person name="Fabrick J.A."/>
            <person name="Brent C.S."/>
            <person name="Walsh D."/>
            <person name="Lavine L.C."/>
        </authorList>
    </citation>
    <scope>NUCLEOTIDE SEQUENCE</scope>
</reference>
<sequence>QPLSKHRSLIALVGLNYRGARWNFVGVAGSAVTDLGVFHIPPIAMSECESCKNGFPNPKDCIQCSVCDKLFHSACTKLRTVSKLLELGKRKETWRCDHCRDTMSDMEAVLSRVKNEIIDSLNKKIDGVEKSVQFLSDKFDEQKLLLESYSGKMEELTKENEKLRKEVSQLQSVNMQMNIESRRNNVMFHGIPVTRNENPIETVKTISKLIKVNIEQESIDFAFRIPSKDEHKPGPVICRFLARRHSDRVFQAYRDAIKIQNDGFGVKLSCINKKWDKERCYISEHTPREVSNLLYETRKLAKEIGFKFVWTRDYRINMRKAEGDRPIRINDYDQLQELREKYKKGRDLA</sequence>
<dbReference type="Gene3D" id="3.30.70.1820">
    <property type="entry name" value="L1 transposable element, RRM domain"/>
    <property type="match status" value="1"/>
</dbReference>
<dbReference type="InterPro" id="IPR011011">
    <property type="entry name" value="Znf_FYVE_PHD"/>
</dbReference>
<dbReference type="InterPro" id="IPR001965">
    <property type="entry name" value="Znf_PHD"/>
</dbReference>
<evidence type="ECO:0000256" key="3">
    <source>
        <dbReference type="ARBA" id="ARBA00022833"/>
    </source>
</evidence>
<name>A0A0A9W3T8_LYGHE</name>
<dbReference type="PROSITE" id="PS01359">
    <property type="entry name" value="ZF_PHD_1"/>
    <property type="match status" value="1"/>
</dbReference>
<dbReference type="InterPro" id="IPR019786">
    <property type="entry name" value="Zinc_finger_PHD-type_CS"/>
</dbReference>
<dbReference type="EMBL" id="GBHO01041105">
    <property type="protein sequence ID" value="JAG02499.1"/>
    <property type="molecule type" value="Transcribed_RNA"/>
</dbReference>
<dbReference type="Gene3D" id="3.30.40.10">
    <property type="entry name" value="Zinc/RING finger domain, C3HC4 (zinc finger)"/>
    <property type="match status" value="1"/>
</dbReference>
<keyword evidence="3" id="KW-0862">Zinc</keyword>
<dbReference type="SUPFAM" id="SSF57903">
    <property type="entry name" value="FYVE/PHD zinc finger"/>
    <property type="match status" value="1"/>
</dbReference>
<protein>
    <submittedName>
        <fullName evidence="7">Nuclear cap-binding protein subunit 1</fullName>
    </submittedName>
</protein>
<feature type="coiled-coil region" evidence="5">
    <location>
        <begin position="118"/>
        <end position="180"/>
    </location>
</feature>
<dbReference type="SMART" id="SM00249">
    <property type="entry name" value="PHD"/>
    <property type="match status" value="1"/>
</dbReference>
<keyword evidence="2 4" id="KW-0863">Zinc-finger</keyword>
<dbReference type="AlphaFoldDB" id="A0A0A9W3T8"/>